<evidence type="ECO:0000259" key="1">
    <source>
        <dbReference type="Pfam" id="PF01636"/>
    </source>
</evidence>
<organism evidence="2 3">
    <name type="scientific">Truncatella angustata</name>
    <dbReference type="NCBI Taxonomy" id="152316"/>
    <lineage>
        <taxon>Eukaryota</taxon>
        <taxon>Fungi</taxon>
        <taxon>Dikarya</taxon>
        <taxon>Ascomycota</taxon>
        <taxon>Pezizomycotina</taxon>
        <taxon>Sordariomycetes</taxon>
        <taxon>Xylariomycetidae</taxon>
        <taxon>Amphisphaeriales</taxon>
        <taxon>Sporocadaceae</taxon>
        <taxon>Truncatella</taxon>
    </lineage>
</organism>
<keyword evidence="2" id="KW-0808">Transferase</keyword>
<reference evidence="2" key="1">
    <citation type="journal article" date="2021" name="Nat. Commun.">
        <title>Genetic determinants of endophytism in the Arabidopsis root mycobiome.</title>
        <authorList>
            <person name="Mesny F."/>
            <person name="Miyauchi S."/>
            <person name="Thiergart T."/>
            <person name="Pickel B."/>
            <person name="Atanasova L."/>
            <person name="Karlsson M."/>
            <person name="Huettel B."/>
            <person name="Barry K.W."/>
            <person name="Haridas S."/>
            <person name="Chen C."/>
            <person name="Bauer D."/>
            <person name="Andreopoulos W."/>
            <person name="Pangilinan J."/>
            <person name="LaButti K."/>
            <person name="Riley R."/>
            <person name="Lipzen A."/>
            <person name="Clum A."/>
            <person name="Drula E."/>
            <person name="Henrissat B."/>
            <person name="Kohler A."/>
            <person name="Grigoriev I.V."/>
            <person name="Martin F.M."/>
            <person name="Hacquard S."/>
        </authorList>
    </citation>
    <scope>NUCLEOTIDE SEQUENCE</scope>
    <source>
        <strain evidence="2">MPI-SDFR-AT-0073</strain>
    </source>
</reference>
<dbReference type="Pfam" id="PF01636">
    <property type="entry name" value="APH"/>
    <property type="match status" value="1"/>
</dbReference>
<accession>A0A9P8UC20</accession>
<evidence type="ECO:0000313" key="3">
    <source>
        <dbReference type="Proteomes" id="UP000758603"/>
    </source>
</evidence>
<protein>
    <submittedName>
        <fullName evidence="2">Kinase-like domain-containing protein</fullName>
    </submittedName>
</protein>
<dbReference type="InterPro" id="IPR011009">
    <property type="entry name" value="Kinase-like_dom_sf"/>
</dbReference>
<gene>
    <name evidence="2" type="ORF">BKA67DRAFT_527429</name>
</gene>
<dbReference type="RefSeq" id="XP_045951746.1">
    <property type="nucleotide sequence ID" value="XM_046098855.1"/>
</dbReference>
<dbReference type="PANTHER" id="PTHR21310">
    <property type="entry name" value="AMINOGLYCOSIDE PHOSPHOTRANSFERASE-RELATED-RELATED"/>
    <property type="match status" value="1"/>
</dbReference>
<dbReference type="AlphaFoldDB" id="A0A9P8UC20"/>
<dbReference type="InterPro" id="IPR002575">
    <property type="entry name" value="Aminoglycoside_PTrfase"/>
</dbReference>
<dbReference type="SUPFAM" id="SSF56112">
    <property type="entry name" value="Protein kinase-like (PK-like)"/>
    <property type="match status" value="1"/>
</dbReference>
<dbReference type="Gene3D" id="3.90.1200.10">
    <property type="match status" value="1"/>
</dbReference>
<dbReference type="EMBL" id="JAGPXC010000012">
    <property type="protein sequence ID" value="KAH6645232.1"/>
    <property type="molecule type" value="Genomic_DNA"/>
</dbReference>
<keyword evidence="2" id="KW-0418">Kinase</keyword>
<sequence length="326" mass="36919">MAPESSKQTCFDIFSLPDTSNAEIDFLETSFFHSSALLSPQLPAPAKVLKENPQLEEGVAIYEKLNLAVKFGGPSYLRLEEAQTMRAVKRAFPNNEVPVPEVFGWRRYGDKCFIYMSLIPGKTLREGWPALTEVDKKSICNDLAQIIAALRQVSQGSSNTFIGTQFTSFESRSHSLSKLTTLIGSIIHGTIQDRFFQHDYEDGPFTTVKSFNDWLLAAATRTRPGPEGITGPYRDLLPDTGHVYFTHGDLTLGNIIISGGTNSQRIVGIVDWEQAGWYPEYWEYCKLLYGVEYTHEWRSAGWAETITERYETEWFAFAEYSSWRCP</sequence>
<proteinExistence type="predicted"/>
<dbReference type="GO" id="GO:0016301">
    <property type="term" value="F:kinase activity"/>
    <property type="evidence" value="ECO:0007669"/>
    <property type="project" value="UniProtKB-KW"/>
</dbReference>
<comment type="caution">
    <text evidence="2">The sequence shown here is derived from an EMBL/GenBank/DDBJ whole genome shotgun (WGS) entry which is preliminary data.</text>
</comment>
<dbReference type="InterPro" id="IPR051678">
    <property type="entry name" value="AGP_Transferase"/>
</dbReference>
<dbReference type="GeneID" id="70127747"/>
<evidence type="ECO:0000313" key="2">
    <source>
        <dbReference type="EMBL" id="KAH6645232.1"/>
    </source>
</evidence>
<name>A0A9P8UC20_9PEZI</name>
<feature type="domain" description="Aminoglycoside phosphotransferase" evidence="1">
    <location>
        <begin position="80"/>
        <end position="319"/>
    </location>
</feature>
<dbReference type="OrthoDB" id="5404599at2759"/>
<dbReference type="PANTHER" id="PTHR21310:SF54">
    <property type="entry name" value="AMINOGLYCOSIDE PHOSPHOTRANSFERASE DOMAIN-CONTAINING PROTEIN"/>
    <property type="match status" value="1"/>
</dbReference>
<dbReference type="CDD" id="cd05120">
    <property type="entry name" value="APH_ChoK_like"/>
    <property type="match status" value="1"/>
</dbReference>
<keyword evidence="3" id="KW-1185">Reference proteome</keyword>
<dbReference type="Proteomes" id="UP000758603">
    <property type="component" value="Unassembled WGS sequence"/>
</dbReference>